<comment type="caution">
    <text evidence="1">The sequence shown here is derived from an EMBL/GenBank/DDBJ whole genome shotgun (WGS) entry which is preliminary data.</text>
</comment>
<accession>A0ACB9NEQ9</accession>
<evidence type="ECO:0000313" key="1">
    <source>
        <dbReference type="EMBL" id="KAI4334657.1"/>
    </source>
</evidence>
<keyword evidence="2" id="KW-1185">Reference proteome</keyword>
<gene>
    <name evidence="1" type="ORF">L6164_013375</name>
</gene>
<organism evidence="1 2">
    <name type="scientific">Bauhinia variegata</name>
    <name type="common">Purple orchid tree</name>
    <name type="synonym">Phanera variegata</name>
    <dbReference type="NCBI Taxonomy" id="167791"/>
    <lineage>
        <taxon>Eukaryota</taxon>
        <taxon>Viridiplantae</taxon>
        <taxon>Streptophyta</taxon>
        <taxon>Embryophyta</taxon>
        <taxon>Tracheophyta</taxon>
        <taxon>Spermatophyta</taxon>
        <taxon>Magnoliopsida</taxon>
        <taxon>eudicotyledons</taxon>
        <taxon>Gunneridae</taxon>
        <taxon>Pentapetalae</taxon>
        <taxon>rosids</taxon>
        <taxon>fabids</taxon>
        <taxon>Fabales</taxon>
        <taxon>Fabaceae</taxon>
        <taxon>Cercidoideae</taxon>
        <taxon>Cercideae</taxon>
        <taxon>Bauhiniinae</taxon>
        <taxon>Bauhinia</taxon>
    </lineage>
</organism>
<dbReference type="EMBL" id="CM039431">
    <property type="protein sequence ID" value="KAI4334657.1"/>
    <property type="molecule type" value="Genomic_DNA"/>
</dbReference>
<reference evidence="1 2" key="1">
    <citation type="journal article" date="2022" name="DNA Res.">
        <title>Chromosomal-level genome assembly of the orchid tree Bauhinia variegata (Leguminosae; Cercidoideae) supports the allotetraploid origin hypothesis of Bauhinia.</title>
        <authorList>
            <person name="Zhong Y."/>
            <person name="Chen Y."/>
            <person name="Zheng D."/>
            <person name="Pang J."/>
            <person name="Liu Y."/>
            <person name="Luo S."/>
            <person name="Meng S."/>
            <person name="Qian L."/>
            <person name="Wei D."/>
            <person name="Dai S."/>
            <person name="Zhou R."/>
        </authorList>
    </citation>
    <scope>NUCLEOTIDE SEQUENCE [LARGE SCALE GENOMIC DNA]</scope>
    <source>
        <strain evidence="1">BV-YZ2020</strain>
    </source>
</reference>
<dbReference type="Proteomes" id="UP000828941">
    <property type="component" value="Chromosome 6"/>
</dbReference>
<evidence type="ECO:0000313" key="2">
    <source>
        <dbReference type="Proteomes" id="UP000828941"/>
    </source>
</evidence>
<sequence>MSYRLEIVTVVTAACVHQPPFRCIWSSPASIVGINAIHTSNEYENEIWHGEQLEMPSMSQRDDVDVDMDERLDDMICDIGAESFERSHVFDKLCSDVNKPFYLGCNLHSCQGC</sequence>
<protein>
    <submittedName>
        <fullName evidence="1">Uncharacterized protein</fullName>
    </submittedName>
</protein>
<name>A0ACB9NEQ9_BAUVA</name>
<proteinExistence type="predicted"/>